<proteinExistence type="predicted"/>
<organism evidence="2 3">
    <name type="scientific">Daphnia magna</name>
    <dbReference type="NCBI Taxonomy" id="35525"/>
    <lineage>
        <taxon>Eukaryota</taxon>
        <taxon>Metazoa</taxon>
        <taxon>Ecdysozoa</taxon>
        <taxon>Arthropoda</taxon>
        <taxon>Crustacea</taxon>
        <taxon>Branchiopoda</taxon>
        <taxon>Diplostraca</taxon>
        <taxon>Cladocera</taxon>
        <taxon>Anomopoda</taxon>
        <taxon>Daphniidae</taxon>
        <taxon>Daphnia</taxon>
    </lineage>
</organism>
<reference evidence="2 3" key="1">
    <citation type="journal article" date="2023" name="Nucleic Acids Res.">
        <title>The hologenome of Daphnia magna reveals possible DNA methylation and microbiome-mediated evolution of the host genome.</title>
        <authorList>
            <person name="Chaturvedi A."/>
            <person name="Li X."/>
            <person name="Dhandapani V."/>
            <person name="Marshall H."/>
            <person name="Kissane S."/>
            <person name="Cuenca-Cambronero M."/>
            <person name="Asole G."/>
            <person name="Calvet F."/>
            <person name="Ruiz-Romero M."/>
            <person name="Marangio P."/>
            <person name="Guigo R."/>
            <person name="Rago D."/>
            <person name="Mirbahai L."/>
            <person name="Eastwood N."/>
            <person name="Colbourne J.K."/>
            <person name="Zhou J."/>
            <person name="Mallon E."/>
            <person name="Orsini L."/>
        </authorList>
    </citation>
    <scope>NUCLEOTIDE SEQUENCE [LARGE SCALE GENOMIC DNA]</scope>
    <source>
        <strain evidence="2">LRV0_1</strain>
    </source>
</reference>
<keyword evidence="1" id="KW-0472">Membrane</keyword>
<sequence>MRCLVDIEWLLIRRLSQRSVFLAILGLAVIVLCVHVLPDDWHHQVRGKPFHGGYTGPFRDDHTKLGERLKTPGNYTLTEFYADKLKMNHSHARNIVQRAGESSVLGDNVYPFSPATGPPSSRQATRLSSKMFTFSEILENRRYFDVAVVRFAEIVFCDPVSRHCRLDVLDQKLFEALLIDAKETDACLDFIPFAGEVWELGDFYYSTYPGYARYRDLYFHNYARLLWWMESGEDVYHPHSRRSDFYPEILYSSVESRLEARLEALEALNSLRSEDAAN</sequence>
<keyword evidence="1" id="KW-0812">Transmembrane</keyword>
<name>A0ABR0ATM6_9CRUS</name>
<feature type="transmembrane region" description="Helical" evidence="1">
    <location>
        <begin position="20"/>
        <end position="38"/>
    </location>
</feature>
<keyword evidence="3" id="KW-1185">Reference proteome</keyword>
<keyword evidence="1" id="KW-1133">Transmembrane helix</keyword>
<comment type="caution">
    <text evidence="2">The sequence shown here is derived from an EMBL/GenBank/DDBJ whole genome shotgun (WGS) entry which is preliminary data.</text>
</comment>
<gene>
    <name evidence="2" type="ORF">OUZ56_017583</name>
</gene>
<dbReference type="EMBL" id="JAOYFB010000038">
    <property type="protein sequence ID" value="KAK4028303.1"/>
    <property type="molecule type" value="Genomic_DNA"/>
</dbReference>
<dbReference type="Proteomes" id="UP001234178">
    <property type="component" value="Unassembled WGS sequence"/>
</dbReference>
<evidence type="ECO:0000313" key="3">
    <source>
        <dbReference type="Proteomes" id="UP001234178"/>
    </source>
</evidence>
<accession>A0ABR0ATM6</accession>
<evidence type="ECO:0000313" key="2">
    <source>
        <dbReference type="EMBL" id="KAK4028303.1"/>
    </source>
</evidence>
<protein>
    <submittedName>
        <fullName evidence="2">Uncharacterized protein</fullName>
    </submittedName>
</protein>
<evidence type="ECO:0000256" key="1">
    <source>
        <dbReference type="SAM" id="Phobius"/>
    </source>
</evidence>